<reference evidence="3 4" key="2">
    <citation type="journal article" date="2013" name="Plant Cell Physiol.">
        <title>Rice Annotation Project Database (RAP-DB): an integrative and interactive database for rice genomics.</title>
        <authorList>
            <person name="Sakai H."/>
            <person name="Lee S.S."/>
            <person name="Tanaka T."/>
            <person name="Numa H."/>
            <person name="Kim J."/>
            <person name="Kawahara Y."/>
            <person name="Wakimoto H."/>
            <person name="Yang C.C."/>
            <person name="Iwamoto M."/>
            <person name="Abe T."/>
            <person name="Yamada Y."/>
            <person name="Muto A."/>
            <person name="Inokuchi H."/>
            <person name="Ikemura T."/>
            <person name="Matsumoto T."/>
            <person name="Sasaki T."/>
            <person name="Itoh T."/>
        </authorList>
    </citation>
    <scope>NUCLEOTIDE SEQUENCE [LARGE SCALE GENOMIC DNA]</scope>
    <source>
        <strain evidence="4">cv. Nipponbare</strain>
    </source>
</reference>
<dbReference type="STRING" id="39947.A0A0P0Y2I2"/>
<dbReference type="AlphaFoldDB" id="A0A0P0Y2I2"/>
<feature type="region of interest" description="Disordered" evidence="2">
    <location>
        <begin position="1"/>
        <end position="81"/>
    </location>
</feature>
<dbReference type="PANTHER" id="PTHR45224:SF3">
    <property type="entry name" value="OS11G0506300 PROTEIN"/>
    <property type="match status" value="1"/>
</dbReference>
<evidence type="ECO:0000256" key="1">
    <source>
        <dbReference type="SAM" id="Coils"/>
    </source>
</evidence>
<feature type="coiled-coil region" evidence="1">
    <location>
        <begin position="231"/>
        <end position="260"/>
    </location>
</feature>
<dbReference type="EMBL" id="AP014967">
    <property type="protein sequence ID" value="BAT14147.1"/>
    <property type="molecule type" value="Genomic_DNA"/>
</dbReference>
<dbReference type="InParanoid" id="A0A0P0Y2I2"/>
<reference evidence="3 4" key="3">
    <citation type="journal article" date="2013" name="Rice">
        <title>Improvement of the Oryza sativa Nipponbare reference genome using next generation sequence and optical map data.</title>
        <authorList>
            <person name="Kawahara Y."/>
            <person name="de la Bastide M."/>
            <person name="Hamilton J.P."/>
            <person name="Kanamori H."/>
            <person name="McCombie W.R."/>
            <person name="Ouyang S."/>
            <person name="Schwartz D.C."/>
            <person name="Tanaka T."/>
            <person name="Wu J."/>
            <person name="Zhou S."/>
            <person name="Childs K.L."/>
            <person name="Davidson R.M."/>
            <person name="Lin H."/>
            <person name="Quesada-Ocampo L."/>
            <person name="Vaillancourt B."/>
            <person name="Sakai H."/>
            <person name="Lee S.S."/>
            <person name="Kim J."/>
            <person name="Numa H."/>
            <person name="Itoh T."/>
            <person name="Buell C.R."/>
            <person name="Matsumoto T."/>
        </authorList>
    </citation>
    <scope>NUCLEOTIDE SEQUENCE [LARGE SCALE GENOMIC DNA]</scope>
    <source>
        <strain evidence="4">cv. Nipponbare</strain>
    </source>
</reference>
<sequence>MSRQTRKEAAAAAQDMLKLDAARMRKPATSQSRKGAAAPMRKAQGGARAESMVPEQSSSGLAARVPEHRSSGYGAASPPPSSFTDGSCFFNGSAGGFFGSAGQSPGGQPWSSQSSDPATCGDETPRTEKRIFWTQEEDVRMMSSWLLNSTDSTVGADRKNEQYWTDVEATYNETTPSHRRRNAKQIKDRFHKEVDHIDLEKLDKFSKLQNEQNANRLKVLEIQQKLSSEKIEQAKISHLAAKEQMEAAKVQREARKLEVEARMYETYNRLLAVDTSLMSDEEKVLEKIACYVTVRGEKAMQLLESGLKGQPGRSGSSTVTFYTTMELNAWEIQQLNHFLQEGQGIAREVLRAKLPDDIVRDVGRTRREALVLRLYDLLLRLDKTRVSRGGRVCADRLWEIIFDLLATLCF</sequence>
<feature type="region of interest" description="Disordered" evidence="2">
    <location>
        <begin position="99"/>
        <end position="125"/>
    </location>
</feature>
<accession>A0A0P0Y2I2</accession>
<evidence type="ECO:0000256" key="2">
    <source>
        <dbReference type="SAM" id="MobiDB-lite"/>
    </source>
</evidence>
<organism evidence="3 4">
    <name type="scientific">Oryza sativa subsp. japonica</name>
    <name type="common">Rice</name>
    <dbReference type="NCBI Taxonomy" id="39947"/>
    <lineage>
        <taxon>Eukaryota</taxon>
        <taxon>Viridiplantae</taxon>
        <taxon>Streptophyta</taxon>
        <taxon>Embryophyta</taxon>
        <taxon>Tracheophyta</taxon>
        <taxon>Spermatophyta</taxon>
        <taxon>Magnoliopsida</taxon>
        <taxon>Liliopsida</taxon>
        <taxon>Poales</taxon>
        <taxon>Poaceae</taxon>
        <taxon>BOP clade</taxon>
        <taxon>Oryzoideae</taxon>
        <taxon>Oryzeae</taxon>
        <taxon>Oryzinae</taxon>
        <taxon>Oryza</taxon>
        <taxon>Oryza sativa</taxon>
    </lineage>
</organism>
<feature type="compositionally biased region" description="Low complexity" evidence="2">
    <location>
        <begin position="100"/>
        <end position="115"/>
    </location>
</feature>
<protein>
    <submittedName>
        <fullName evidence="3">Os11g0506300 protein</fullName>
    </submittedName>
</protein>
<evidence type="ECO:0000313" key="4">
    <source>
        <dbReference type="Proteomes" id="UP000059680"/>
    </source>
</evidence>
<evidence type="ECO:0000313" key="3">
    <source>
        <dbReference type="EMBL" id="BAT14147.1"/>
    </source>
</evidence>
<reference evidence="4" key="1">
    <citation type="journal article" date="2005" name="Nature">
        <title>The map-based sequence of the rice genome.</title>
        <authorList>
            <consortium name="International rice genome sequencing project (IRGSP)"/>
            <person name="Matsumoto T."/>
            <person name="Wu J."/>
            <person name="Kanamori H."/>
            <person name="Katayose Y."/>
            <person name="Fujisawa M."/>
            <person name="Namiki N."/>
            <person name="Mizuno H."/>
            <person name="Yamamoto K."/>
            <person name="Antonio B.A."/>
            <person name="Baba T."/>
            <person name="Sakata K."/>
            <person name="Nagamura Y."/>
            <person name="Aoki H."/>
            <person name="Arikawa K."/>
            <person name="Arita K."/>
            <person name="Bito T."/>
            <person name="Chiden Y."/>
            <person name="Fujitsuka N."/>
            <person name="Fukunaka R."/>
            <person name="Hamada M."/>
            <person name="Harada C."/>
            <person name="Hayashi A."/>
            <person name="Hijishita S."/>
            <person name="Honda M."/>
            <person name="Hosokawa S."/>
            <person name="Ichikawa Y."/>
            <person name="Idonuma A."/>
            <person name="Iijima M."/>
            <person name="Ikeda M."/>
            <person name="Ikeno M."/>
            <person name="Ito K."/>
            <person name="Ito S."/>
            <person name="Ito T."/>
            <person name="Ito Y."/>
            <person name="Ito Y."/>
            <person name="Iwabuchi A."/>
            <person name="Kamiya K."/>
            <person name="Karasawa W."/>
            <person name="Kurita K."/>
            <person name="Katagiri S."/>
            <person name="Kikuta A."/>
            <person name="Kobayashi H."/>
            <person name="Kobayashi N."/>
            <person name="Machita K."/>
            <person name="Maehara T."/>
            <person name="Masukawa M."/>
            <person name="Mizubayashi T."/>
            <person name="Mukai Y."/>
            <person name="Nagasaki H."/>
            <person name="Nagata Y."/>
            <person name="Naito S."/>
            <person name="Nakashima M."/>
            <person name="Nakama Y."/>
            <person name="Nakamichi Y."/>
            <person name="Nakamura M."/>
            <person name="Meguro A."/>
            <person name="Negishi M."/>
            <person name="Ohta I."/>
            <person name="Ohta T."/>
            <person name="Okamoto M."/>
            <person name="Ono N."/>
            <person name="Saji S."/>
            <person name="Sakaguchi M."/>
            <person name="Sakai K."/>
            <person name="Shibata M."/>
            <person name="Shimokawa T."/>
            <person name="Song J."/>
            <person name="Takazaki Y."/>
            <person name="Terasawa K."/>
            <person name="Tsugane M."/>
            <person name="Tsuji K."/>
            <person name="Ueda S."/>
            <person name="Waki K."/>
            <person name="Yamagata H."/>
            <person name="Yamamoto M."/>
            <person name="Yamamoto S."/>
            <person name="Yamane H."/>
            <person name="Yoshiki S."/>
            <person name="Yoshihara R."/>
            <person name="Yukawa K."/>
            <person name="Zhong H."/>
            <person name="Yano M."/>
            <person name="Yuan Q."/>
            <person name="Ouyang S."/>
            <person name="Liu J."/>
            <person name="Jones K.M."/>
            <person name="Gansberger K."/>
            <person name="Moffat K."/>
            <person name="Hill J."/>
            <person name="Bera J."/>
            <person name="Fadrosh D."/>
            <person name="Jin S."/>
            <person name="Johri S."/>
            <person name="Kim M."/>
            <person name="Overton L."/>
            <person name="Reardon M."/>
            <person name="Tsitrin T."/>
            <person name="Vuong H."/>
            <person name="Weaver B."/>
            <person name="Ciecko A."/>
            <person name="Tallon L."/>
            <person name="Jackson J."/>
            <person name="Pai G."/>
            <person name="Aken S.V."/>
            <person name="Utterback T."/>
            <person name="Reidmuller S."/>
            <person name="Feldblyum T."/>
            <person name="Hsiao J."/>
            <person name="Zismann V."/>
            <person name="Iobst S."/>
            <person name="de Vazeille A.R."/>
            <person name="Buell C.R."/>
            <person name="Ying K."/>
            <person name="Li Y."/>
            <person name="Lu T."/>
            <person name="Huang Y."/>
            <person name="Zhao Q."/>
            <person name="Feng Q."/>
            <person name="Zhang L."/>
            <person name="Zhu J."/>
            <person name="Weng Q."/>
            <person name="Mu J."/>
            <person name="Lu Y."/>
            <person name="Fan D."/>
            <person name="Liu Y."/>
            <person name="Guan J."/>
            <person name="Zhang Y."/>
            <person name="Yu S."/>
            <person name="Liu X."/>
            <person name="Zhang Y."/>
            <person name="Hong G."/>
            <person name="Han B."/>
            <person name="Choisne N."/>
            <person name="Demange N."/>
            <person name="Orjeda G."/>
            <person name="Samain S."/>
            <person name="Cattolico L."/>
            <person name="Pelletier E."/>
            <person name="Couloux A."/>
            <person name="Segurens B."/>
            <person name="Wincker P."/>
            <person name="D'Hont A."/>
            <person name="Scarpelli C."/>
            <person name="Weissenbach J."/>
            <person name="Salanoubat M."/>
            <person name="Quetier F."/>
            <person name="Yu Y."/>
            <person name="Kim H.R."/>
            <person name="Rambo T."/>
            <person name="Currie J."/>
            <person name="Collura K."/>
            <person name="Luo M."/>
            <person name="Yang T."/>
            <person name="Ammiraju J.S.S."/>
            <person name="Engler F."/>
            <person name="Soderlund C."/>
            <person name="Wing R.A."/>
            <person name="Palmer L.E."/>
            <person name="de la Bastide M."/>
            <person name="Spiegel L."/>
            <person name="Nascimento L."/>
            <person name="Zutavern T."/>
            <person name="O'Shaughnessy A."/>
            <person name="Dike S."/>
            <person name="Dedhia N."/>
            <person name="Preston R."/>
            <person name="Balija V."/>
            <person name="McCombie W.R."/>
            <person name="Chow T."/>
            <person name="Chen H."/>
            <person name="Chung M."/>
            <person name="Chen C."/>
            <person name="Shaw J."/>
            <person name="Wu H."/>
            <person name="Hsiao K."/>
            <person name="Chao Y."/>
            <person name="Chu M."/>
            <person name="Cheng C."/>
            <person name="Hour A."/>
            <person name="Lee P."/>
            <person name="Lin S."/>
            <person name="Lin Y."/>
            <person name="Liou J."/>
            <person name="Liu S."/>
            <person name="Hsing Y."/>
            <person name="Raghuvanshi S."/>
            <person name="Mohanty A."/>
            <person name="Bharti A.K."/>
            <person name="Gaur A."/>
            <person name="Gupta V."/>
            <person name="Kumar D."/>
            <person name="Ravi V."/>
            <person name="Vij S."/>
            <person name="Kapur A."/>
            <person name="Khurana P."/>
            <person name="Khurana P."/>
            <person name="Khurana J.P."/>
            <person name="Tyagi A.K."/>
            <person name="Gaikwad K."/>
            <person name="Singh A."/>
            <person name="Dalal V."/>
            <person name="Srivastava S."/>
            <person name="Dixit A."/>
            <person name="Pal A.K."/>
            <person name="Ghazi I.A."/>
            <person name="Yadav M."/>
            <person name="Pandit A."/>
            <person name="Bhargava A."/>
            <person name="Sureshbabu K."/>
            <person name="Batra K."/>
            <person name="Sharma T.R."/>
            <person name="Mohapatra T."/>
            <person name="Singh N.K."/>
            <person name="Messing J."/>
            <person name="Nelson A.B."/>
            <person name="Fuks G."/>
            <person name="Kavchok S."/>
            <person name="Keizer G."/>
            <person name="Linton E."/>
            <person name="Llaca V."/>
            <person name="Song R."/>
            <person name="Tanyolac B."/>
            <person name="Young S."/>
            <person name="Ho-Il K."/>
            <person name="Hahn J.H."/>
            <person name="Sangsakoo G."/>
            <person name="Vanavichit A."/>
            <person name="de Mattos Luiz.A.T."/>
            <person name="Zimmer P.D."/>
            <person name="Malone G."/>
            <person name="Dellagostin O."/>
            <person name="de Oliveira A.C."/>
            <person name="Bevan M."/>
            <person name="Bancroft I."/>
            <person name="Minx P."/>
            <person name="Cordum H."/>
            <person name="Wilson R."/>
            <person name="Cheng Z."/>
            <person name="Jin W."/>
            <person name="Jiang J."/>
            <person name="Leong S.A."/>
            <person name="Iwama H."/>
            <person name="Gojobori T."/>
            <person name="Itoh T."/>
            <person name="Niimura Y."/>
            <person name="Fujii Y."/>
            <person name="Habara T."/>
            <person name="Sakai H."/>
            <person name="Sato Y."/>
            <person name="Wilson G."/>
            <person name="Kumar K."/>
            <person name="McCouch S."/>
            <person name="Juretic N."/>
            <person name="Hoen D."/>
            <person name="Wright S."/>
            <person name="Bruskiewich R."/>
            <person name="Bureau T."/>
            <person name="Miyao A."/>
            <person name="Hirochika H."/>
            <person name="Nishikawa T."/>
            <person name="Kadowaki K."/>
            <person name="Sugiura M."/>
            <person name="Burr B."/>
            <person name="Sasaki T."/>
        </authorList>
    </citation>
    <scope>NUCLEOTIDE SEQUENCE [LARGE SCALE GENOMIC DNA]</scope>
    <source>
        <strain evidence="4">cv. Nipponbare</strain>
    </source>
</reference>
<keyword evidence="4" id="KW-1185">Reference proteome</keyword>
<keyword evidence="1" id="KW-0175">Coiled coil</keyword>
<name>A0A0P0Y2I2_ORYSJ</name>
<dbReference type="PaxDb" id="39947-A0A0P0Y2I2"/>
<dbReference type="OMA" id="HKEVDHI"/>
<dbReference type="Proteomes" id="UP000059680">
    <property type="component" value="Chromosome 11"/>
</dbReference>
<dbReference type="Gramene" id="Os11t0506300-00">
    <property type="protein sequence ID" value="Os11t0506300-00"/>
    <property type="gene ID" value="Os11g0506300"/>
</dbReference>
<proteinExistence type="predicted"/>
<gene>
    <name evidence="3" type="ordered locus">Os11g0506300</name>
    <name evidence="3" type="ORF">OSNPB_110506300</name>
</gene>
<dbReference type="PANTHER" id="PTHR45224">
    <property type="entry name" value="OS01G0527900 PROTEIN-RELATED"/>
    <property type="match status" value="1"/>
</dbReference>